<dbReference type="PROSITE" id="PS00758">
    <property type="entry name" value="ARGE_DAPE_CPG2_1"/>
    <property type="match status" value="1"/>
</dbReference>
<evidence type="ECO:0000256" key="6">
    <source>
        <dbReference type="ARBA" id="ARBA00023154"/>
    </source>
</evidence>
<name>A0A7W7GAH7_9ACTN</name>
<organism evidence="9 10">
    <name type="scientific">Sphaerisporangium siamense</name>
    <dbReference type="NCBI Taxonomy" id="795645"/>
    <lineage>
        <taxon>Bacteria</taxon>
        <taxon>Bacillati</taxon>
        <taxon>Actinomycetota</taxon>
        <taxon>Actinomycetes</taxon>
        <taxon>Streptosporangiales</taxon>
        <taxon>Streptosporangiaceae</taxon>
        <taxon>Sphaerisporangium</taxon>
    </lineage>
</organism>
<keyword evidence="6" id="KW-0457">Lysine biosynthesis</keyword>
<comment type="caution">
    <text evidence="9">The sequence shown here is derived from an EMBL/GenBank/DDBJ whole genome shotgun (WGS) entry which is preliminary data.</text>
</comment>
<sequence length="382" mass="40072">MNDWPSADTGPVGETVAIGLLRRMLEIDSPSHHEAALARALVTAMRELGFSAYVDETGNAVGEIVRGDGPTVMLLGHMDTVPGTLPVRSVNGSLYGRGAVDAKGPLAAMICAAAGTPGFRGRVVVIGVVEEETPCSRGAMAIRNTHSPPDALIIGEPSGWSSVVLGYKGKLDLRYQVTVPPTHPSNPVPKASELAVHCWNSLVSLLPPQPGHAVFDQPTATLVSLNGGLSAAEMEMSVRTSPGFDAPALVRDLRALLGGAGELTVVNSVAACRTTRRDPVVRALFAGIATQQGRATAKLKTATSDMNTLAEVWDVPMATYGPGDSSLDHSEDEHIVLADYLRGIAVLSSALTDLSDLPHHEARRSTLTGPTGNVPVRTRRNP</sequence>
<dbReference type="GO" id="GO:0004180">
    <property type="term" value="F:carboxypeptidase activity"/>
    <property type="evidence" value="ECO:0007669"/>
    <property type="project" value="UniProtKB-KW"/>
</dbReference>
<reference evidence="9 10" key="1">
    <citation type="submission" date="2020-08" db="EMBL/GenBank/DDBJ databases">
        <title>Sequencing the genomes of 1000 actinobacteria strains.</title>
        <authorList>
            <person name="Klenk H.-P."/>
        </authorList>
    </citation>
    <scope>NUCLEOTIDE SEQUENCE [LARGE SCALE GENOMIC DNA]</scope>
    <source>
        <strain evidence="9 10">DSM 45784</strain>
    </source>
</reference>
<dbReference type="Gene3D" id="3.40.630.10">
    <property type="entry name" value="Zn peptidases"/>
    <property type="match status" value="2"/>
</dbReference>
<keyword evidence="1" id="KW-0963">Cytoplasm</keyword>
<protein>
    <submittedName>
        <fullName evidence="9">LysW-gamma-L-lysine carboxypeptidase</fullName>
    </submittedName>
</protein>
<dbReference type="Pfam" id="PF01546">
    <property type="entry name" value="Peptidase_M20"/>
    <property type="match status" value="1"/>
</dbReference>
<evidence type="ECO:0000256" key="4">
    <source>
        <dbReference type="ARBA" id="ARBA00022801"/>
    </source>
</evidence>
<dbReference type="InterPro" id="IPR050072">
    <property type="entry name" value="Peptidase_M20A"/>
</dbReference>
<dbReference type="GO" id="GO:0016811">
    <property type="term" value="F:hydrolase activity, acting on carbon-nitrogen (but not peptide) bonds, in linear amides"/>
    <property type="evidence" value="ECO:0007669"/>
    <property type="project" value="InterPro"/>
</dbReference>
<dbReference type="InterPro" id="IPR001261">
    <property type="entry name" value="ArgE/DapE_CS"/>
</dbReference>
<dbReference type="AlphaFoldDB" id="A0A7W7GAH7"/>
<dbReference type="PANTHER" id="PTHR43808">
    <property type="entry name" value="ACETYLORNITHINE DEACETYLASE"/>
    <property type="match status" value="1"/>
</dbReference>
<evidence type="ECO:0000313" key="10">
    <source>
        <dbReference type="Proteomes" id="UP000542210"/>
    </source>
</evidence>
<dbReference type="GO" id="GO:0008270">
    <property type="term" value="F:zinc ion binding"/>
    <property type="evidence" value="ECO:0007669"/>
    <property type="project" value="InterPro"/>
</dbReference>
<keyword evidence="5" id="KW-0862">Zinc</keyword>
<dbReference type="InterPro" id="IPR010175">
    <property type="entry name" value="LysK"/>
</dbReference>
<keyword evidence="4" id="KW-0378">Hydrolase</keyword>
<dbReference type="GO" id="GO:0050897">
    <property type="term" value="F:cobalt ion binding"/>
    <property type="evidence" value="ECO:0007669"/>
    <property type="project" value="InterPro"/>
</dbReference>
<dbReference type="RefSeq" id="WP_184880512.1">
    <property type="nucleotide sequence ID" value="NZ_BOOV01000016.1"/>
</dbReference>
<gene>
    <name evidence="9" type="ORF">BJ982_002983</name>
</gene>
<dbReference type="Proteomes" id="UP000542210">
    <property type="component" value="Unassembled WGS sequence"/>
</dbReference>
<dbReference type="InterPro" id="IPR002933">
    <property type="entry name" value="Peptidase_M20"/>
</dbReference>
<evidence type="ECO:0000256" key="3">
    <source>
        <dbReference type="ARBA" id="ARBA00022723"/>
    </source>
</evidence>
<dbReference type="GO" id="GO:0009085">
    <property type="term" value="P:lysine biosynthetic process"/>
    <property type="evidence" value="ECO:0007669"/>
    <property type="project" value="UniProtKB-KW"/>
</dbReference>
<evidence type="ECO:0000256" key="2">
    <source>
        <dbReference type="ARBA" id="ARBA00022605"/>
    </source>
</evidence>
<dbReference type="HAMAP" id="MF_01120">
    <property type="entry name" value="LysK"/>
    <property type="match status" value="1"/>
</dbReference>
<feature type="region of interest" description="Disordered" evidence="8">
    <location>
        <begin position="361"/>
        <end position="382"/>
    </location>
</feature>
<dbReference type="PANTHER" id="PTHR43808:SF28">
    <property type="entry name" value="[LYSW]-LYSINE_[LYSW]-ORNITHINE HYDROLASE"/>
    <property type="match status" value="1"/>
</dbReference>
<dbReference type="SUPFAM" id="SSF53187">
    <property type="entry name" value="Zn-dependent exopeptidases"/>
    <property type="match status" value="1"/>
</dbReference>
<evidence type="ECO:0000313" key="9">
    <source>
        <dbReference type="EMBL" id="MBB4701439.1"/>
    </source>
</evidence>
<evidence type="ECO:0000256" key="7">
    <source>
        <dbReference type="ARBA" id="ARBA00023285"/>
    </source>
</evidence>
<evidence type="ECO:0000256" key="1">
    <source>
        <dbReference type="ARBA" id="ARBA00022490"/>
    </source>
</evidence>
<proteinExistence type="inferred from homology"/>
<keyword evidence="9" id="KW-0645">Protease</keyword>
<keyword evidence="2" id="KW-0028">Amino-acid biosynthesis</keyword>
<dbReference type="EMBL" id="JACHND010000001">
    <property type="protein sequence ID" value="MBB4701439.1"/>
    <property type="molecule type" value="Genomic_DNA"/>
</dbReference>
<evidence type="ECO:0000256" key="8">
    <source>
        <dbReference type="SAM" id="MobiDB-lite"/>
    </source>
</evidence>
<accession>A0A7W7GAH7</accession>
<dbReference type="NCBIfam" id="TIGR01902">
    <property type="entry name" value="dapE-lys-deAc"/>
    <property type="match status" value="1"/>
</dbReference>
<evidence type="ECO:0000256" key="5">
    <source>
        <dbReference type="ARBA" id="ARBA00022833"/>
    </source>
</evidence>
<keyword evidence="10" id="KW-1185">Reference proteome</keyword>
<keyword evidence="9" id="KW-0121">Carboxypeptidase</keyword>
<keyword evidence="3" id="KW-0479">Metal-binding</keyword>
<keyword evidence="7" id="KW-0170">Cobalt</keyword>